<dbReference type="SMART" id="SM00028">
    <property type="entry name" value="TPR"/>
    <property type="match status" value="3"/>
</dbReference>
<name>A0A3Q2CQ83_CYPVA</name>
<dbReference type="InterPro" id="IPR011990">
    <property type="entry name" value="TPR-like_helical_dom_sf"/>
</dbReference>
<reference evidence="6" key="1">
    <citation type="submission" date="2025-08" db="UniProtKB">
        <authorList>
            <consortium name="Ensembl"/>
        </authorList>
    </citation>
    <scope>IDENTIFICATION</scope>
</reference>
<dbReference type="PANTHER" id="PTHR10271">
    <property type="entry name" value="INTERFERON-INDUCED PROTEIN WITH TETRATRICOPEPTIDE REPEATS"/>
    <property type="match status" value="1"/>
</dbReference>
<reference evidence="6" key="2">
    <citation type="submission" date="2025-09" db="UniProtKB">
        <authorList>
            <consortium name="Ensembl"/>
        </authorList>
    </citation>
    <scope>IDENTIFICATION</scope>
</reference>
<dbReference type="GeneTree" id="ENSGT00950000182946"/>
<dbReference type="Gene3D" id="1.25.40.10">
    <property type="entry name" value="Tetratricopeptide repeat domain"/>
    <property type="match status" value="3"/>
</dbReference>
<dbReference type="InterPro" id="IPR019734">
    <property type="entry name" value="TPR_rpt"/>
</dbReference>
<accession>A0A3Q2CQ83</accession>
<evidence type="ECO:0000256" key="5">
    <source>
        <dbReference type="ARBA" id="ARBA00038336"/>
    </source>
</evidence>
<dbReference type="Pfam" id="PF13424">
    <property type="entry name" value="TPR_12"/>
    <property type="match status" value="1"/>
</dbReference>
<dbReference type="GO" id="GO:0045087">
    <property type="term" value="P:innate immune response"/>
    <property type="evidence" value="ECO:0007669"/>
    <property type="project" value="UniProtKB-KW"/>
</dbReference>
<dbReference type="STRING" id="28743.ENSCVAP00000007638"/>
<dbReference type="FunFam" id="1.25.40.10:FF:000036">
    <property type="entry name" value="interferon-induced protein with tetratricopeptide repeats 5"/>
    <property type="match status" value="1"/>
</dbReference>
<organism evidence="6 7">
    <name type="scientific">Cyprinodon variegatus</name>
    <name type="common">Sheepshead minnow</name>
    <dbReference type="NCBI Taxonomy" id="28743"/>
    <lineage>
        <taxon>Eukaryota</taxon>
        <taxon>Metazoa</taxon>
        <taxon>Chordata</taxon>
        <taxon>Craniata</taxon>
        <taxon>Vertebrata</taxon>
        <taxon>Euteleostomi</taxon>
        <taxon>Actinopterygii</taxon>
        <taxon>Neopterygii</taxon>
        <taxon>Teleostei</taxon>
        <taxon>Neoteleostei</taxon>
        <taxon>Acanthomorphata</taxon>
        <taxon>Ovalentaria</taxon>
        <taxon>Atherinomorphae</taxon>
        <taxon>Cyprinodontiformes</taxon>
        <taxon>Cyprinodontidae</taxon>
        <taxon>Cyprinodon</taxon>
    </lineage>
</organism>
<dbReference type="AlphaFoldDB" id="A0A3Q2CQ83"/>
<evidence type="ECO:0000256" key="1">
    <source>
        <dbReference type="ARBA" id="ARBA00022588"/>
    </source>
</evidence>
<keyword evidence="1" id="KW-0399">Innate immunity</keyword>
<keyword evidence="7" id="KW-1185">Reference proteome</keyword>
<dbReference type="Ensembl" id="ENSCVAT00000002967.1">
    <property type="protein sequence ID" value="ENSCVAP00000007638.1"/>
    <property type="gene ID" value="ENSCVAG00000009317.1"/>
</dbReference>
<dbReference type="GO" id="GO:0051607">
    <property type="term" value="P:defense response to virus"/>
    <property type="evidence" value="ECO:0007669"/>
    <property type="project" value="TreeGrafter"/>
</dbReference>
<evidence type="ECO:0000256" key="2">
    <source>
        <dbReference type="ARBA" id="ARBA00022737"/>
    </source>
</evidence>
<evidence type="ECO:0000256" key="4">
    <source>
        <dbReference type="ARBA" id="ARBA00022859"/>
    </source>
</evidence>
<keyword evidence="3" id="KW-0802">TPR repeat</keyword>
<dbReference type="Proteomes" id="UP000265020">
    <property type="component" value="Unassembled WGS sequence"/>
</dbReference>
<dbReference type="PANTHER" id="PTHR10271:SF14">
    <property type="entry name" value="INTERFERON-INDUCED PROTEIN WITH TETRATRICOPEPTIDE REPEATS-RELATED"/>
    <property type="match status" value="1"/>
</dbReference>
<protein>
    <submittedName>
        <fullName evidence="6">Uncharacterized protein</fullName>
    </submittedName>
</protein>
<keyword evidence="2" id="KW-0677">Repeat</keyword>
<comment type="similarity">
    <text evidence="5">Belongs to the IFIT family.</text>
</comment>
<keyword evidence="4" id="KW-0391">Immunity</keyword>
<dbReference type="SUPFAM" id="SSF48452">
    <property type="entry name" value="TPR-like"/>
    <property type="match status" value="2"/>
</dbReference>
<dbReference type="GO" id="GO:0005829">
    <property type="term" value="C:cytosol"/>
    <property type="evidence" value="ECO:0007669"/>
    <property type="project" value="TreeGrafter"/>
</dbReference>
<proteinExistence type="inferred from homology"/>
<evidence type="ECO:0000313" key="6">
    <source>
        <dbReference type="Ensembl" id="ENSCVAP00000007638.1"/>
    </source>
</evidence>
<sequence>NDAMMDLCLRSLENKLECHFTWNLDPGSHTFSRIGRVVEDFGTDEGNIWLGHIYNLQGFIQCKLGSSEEALKSFSRATETFQRLKGSDEGPWLIVNYGNLAWLHHHMGEDEKSQDYLSKVEALMSEYPAPPEEELHPEVCAEKAWTLMRFDKEKAAEFFQRAIKMQPNNIEWQSSSVMLSADTFKGNMSEITPDVLESLRSATERDPENLYVAALYLEARAAKGERIQKEAQALAERVLMRSPSFYSGMRPLLRLYRHYISKDEAVELAEKALKRHPDSRVLKRSAAICYMKKILSADCKHNTPRETITRAISLWEERIVLFEESKLRVQTTLADLYAKVDMEKADQIYEEMLNREDLPLAEKQMLYNYYAKYLFFNRKDSPRSAEYLMMAVKIPEESIYRRLSITHLKKILKRSINPELQERIEELLTDTAKSGRRRASGEEQERTGDAKCVTACYWEASNRKM</sequence>
<evidence type="ECO:0000313" key="7">
    <source>
        <dbReference type="Proteomes" id="UP000265020"/>
    </source>
</evidence>
<evidence type="ECO:0000256" key="3">
    <source>
        <dbReference type="ARBA" id="ARBA00022803"/>
    </source>
</evidence>